<dbReference type="EMBL" id="JARBDR010000246">
    <property type="protein sequence ID" value="KAJ8317226.1"/>
    <property type="molecule type" value="Genomic_DNA"/>
</dbReference>
<accession>A0ABQ9FIV7</accession>
<keyword evidence="3" id="KW-1185">Reference proteome</keyword>
<evidence type="ECO:0000256" key="1">
    <source>
        <dbReference type="SAM" id="Coils"/>
    </source>
</evidence>
<proteinExistence type="predicted"/>
<reference evidence="2 3" key="1">
    <citation type="submission" date="2022-12" db="EMBL/GenBank/DDBJ databases">
        <title>Chromosome-level genome of Tegillarca granosa.</title>
        <authorList>
            <person name="Kim J."/>
        </authorList>
    </citation>
    <scope>NUCLEOTIDE SEQUENCE [LARGE SCALE GENOMIC DNA]</scope>
    <source>
        <strain evidence="2">Teg-2019</strain>
        <tissue evidence="2">Adductor muscle</tissue>
    </source>
</reference>
<organism evidence="2 3">
    <name type="scientific">Tegillarca granosa</name>
    <name type="common">Malaysian cockle</name>
    <name type="synonym">Anadara granosa</name>
    <dbReference type="NCBI Taxonomy" id="220873"/>
    <lineage>
        <taxon>Eukaryota</taxon>
        <taxon>Metazoa</taxon>
        <taxon>Spiralia</taxon>
        <taxon>Lophotrochozoa</taxon>
        <taxon>Mollusca</taxon>
        <taxon>Bivalvia</taxon>
        <taxon>Autobranchia</taxon>
        <taxon>Pteriomorphia</taxon>
        <taxon>Arcoida</taxon>
        <taxon>Arcoidea</taxon>
        <taxon>Arcidae</taxon>
        <taxon>Tegillarca</taxon>
    </lineage>
</organism>
<dbReference type="Proteomes" id="UP001217089">
    <property type="component" value="Unassembled WGS sequence"/>
</dbReference>
<name>A0ABQ9FIV7_TEGGR</name>
<sequence length="304" mass="35476">MELTNLETLAEQQADTINHLKEKIEELGRQIMNQQQYVEERVRSDGASGLKQKRATHKGTRDYFTDSFGYSQIAAVHDHSNYDRTVGMGELNAVLNGVDFRTRHNDYKLYMPSLTKPDYHKTEPIPFPPVPPSVTAKHSVADQIQEMREYFKAFRDQNPQHRNYVPYFKPLLCYLEGAWTTDTKSLTEPFHSDRHFLDAASWFDLQTKVRYTSYTGGKSNSENYSYLPTKITAIRNGTVEYAQWNYRIVCHPVKTNLGRYDLQKVNDVAARFAMRQTNDQLSISRIPRFTFLANHNARKKWYKL</sequence>
<comment type="caution">
    <text evidence="2">The sequence shown here is derived from an EMBL/GenBank/DDBJ whole genome shotgun (WGS) entry which is preliminary data.</text>
</comment>
<evidence type="ECO:0000313" key="3">
    <source>
        <dbReference type="Proteomes" id="UP001217089"/>
    </source>
</evidence>
<gene>
    <name evidence="2" type="ORF">KUTeg_005130</name>
</gene>
<evidence type="ECO:0000313" key="2">
    <source>
        <dbReference type="EMBL" id="KAJ8317226.1"/>
    </source>
</evidence>
<feature type="coiled-coil region" evidence="1">
    <location>
        <begin position="3"/>
        <end position="37"/>
    </location>
</feature>
<protein>
    <submittedName>
        <fullName evidence="2">Uncharacterized protein</fullName>
    </submittedName>
</protein>
<keyword evidence="1" id="KW-0175">Coiled coil</keyword>